<proteinExistence type="predicted"/>
<reference evidence="1" key="1">
    <citation type="journal article" date="2019" name="bioRxiv">
        <title>The Genome of the Zebra Mussel, Dreissena polymorpha: A Resource for Invasive Species Research.</title>
        <authorList>
            <person name="McCartney M.A."/>
            <person name="Auch B."/>
            <person name="Kono T."/>
            <person name="Mallez S."/>
            <person name="Zhang Y."/>
            <person name="Obille A."/>
            <person name="Becker A."/>
            <person name="Abrahante J.E."/>
            <person name="Garbe J."/>
            <person name="Badalamenti J.P."/>
            <person name="Herman A."/>
            <person name="Mangelson H."/>
            <person name="Liachko I."/>
            <person name="Sullivan S."/>
            <person name="Sone E.D."/>
            <person name="Koren S."/>
            <person name="Silverstein K.A.T."/>
            <person name="Beckman K.B."/>
            <person name="Gohl D.M."/>
        </authorList>
    </citation>
    <scope>NUCLEOTIDE SEQUENCE</scope>
    <source>
        <strain evidence="1">Duluth1</strain>
        <tissue evidence="1">Whole animal</tissue>
    </source>
</reference>
<keyword evidence="2" id="KW-1185">Reference proteome</keyword>
<name>A0A9D4LG78_DREPO</name>
<reference evidence="1" key="2">
    <citation type="submission" date="2020-11" db="EMBL/GenBank/DDBJ databases">
        <authorList>
            <person name="McCartney M.A."/>
            <person name="Auch B."/>
            <person name="Kono T."/>
            <person name="Mallez S."/>
            <person name="Becker A."/>
            <person name="Gohl D.M."/>
            <person name="Silverstein K.A.T."/>
            <person name="Koren S."/>
            <person name="Bechman K.B."/>
            <person name="Herman A."/>
            <person name="Abrahante J.E."/>
            <person name="Garbe J."/>
        </authorList>
    </citation>
    <scope>NUCLEOTIDE SEQUENCE</scope>
    <source>
        <strain evidence="1">Duluth1</strain>
        <tissue evidence="1">Whole animal</tissue>
    </source>
</reference>
<protein>
    <submittedName>
        <fullName evidence="1">Uncharacterized protein</fullName>
    </submittedName>
</protein>
<gene>
    <name evidence="1" type="ORF">DPMN_099748</name>
</gene>
<evidence type="ECO:0000313" key="2">
    <source>
        <dbReference type="Proteomes" id="UP000828390"/>
    </source>
</evidence>
<dbReference type="EMBL" id="JAIWYP010000003">
    <property type="protein sequence ID" value="KAH3857148.1"/>
    <property type="molecule type" value="Genomic_DNA"/>
</dbReference>
<dbReference type="Proteomes" id="UP000828390">
    <property type="component" value="Unassembled WGS sequence"/>
</dbReference>
<evidence type="ECO:0000313" key="1">
    <source>
        <dbReference type="EMBL" id="KAH3857148.1"/>
    </source>
</evidence>
<comment type="caution">
    <text evidence="1">The sequence shown here is derived from an EMBL/GenBank/DDBJ whole genome shotgun (WGS) entry which is preliminary data.</text>
</comment>
<sequence>MKRNYTSANEINLQTIANLIGRDKGTATTMMVEAAGPIATSSTLVVTTTYAM</sequence>
<organism evidence="1 2">
    <name type="scientific">Dreissena polymorpha</name>
    <name type="common">Zebra mussel</name>
    <name type="synonym">Mytilus polymorpha</name>
    <dbReference type="NCBI Taxonomy" id="45954"/>
    <lineage>
        <taxon>Eukaryota</taxon>
        <taxon>Metazoa</taxon>
        <taxon>Spiralia</taxon>
        <taxon>Lophotrochozoa</taxon>
        <taxon>Mollusca</taxon>
        <taxon>Bivalvia</taxon>
        <taxon>Autobranchia</taxon>
        <taxon>Heteroconchia</taxon>
        <taxon>Euheterodonta</taxon>
        <taxon>Imparidentia</taxon>
        <taxon>Neoheterodontei</taxon>
        <taxon>Myida</taxon>
        <taxon>Dreissenoidea</taxon>
        <taxon>Dreissenidae</taxon>
        <taxon>Dreissena</taxon>
    </lineage>
</organism>
<accession>A0A9D4LG78</accession>
<dbReference type="AlphaFoldDB" id="A0A9D4LG78"/>